<dbReference type="Proteomes" id="UP001344447">
    <property type="component" value="Unassembled WGS sequence"/>
</dbReference>
<name>A0AAN7U2F5_9MYCE</name>
<reference evidence="2 3" key="1">
    <citation type="submission" date="2023-11" db="EMBL/GenBank/DDBJ databases">
        <title>Dfirmibasis_genome.</title>
        <authorList>
            <person name="Edelbroek B."/>
            <person name="Kjellin J."/>
            <person name="Jerlstrom-Hultqvist J."/>
            <person name="Soderbom F."/>
        </authorList>
    </citation>
    <scope>NUCLEOTIDE SEQUENCE [LARGE SCALE GENOMIC DNA]</scope>
    <source>
        <strain evidence="2 3">TNS-C-14</strain>
    </source>
</reference>
<sequence>MNNIYITSISLKRKSGDFIIKKDQLSTKEIKEMVMVIREIFKMRGLERVTREMKGFLHNFPVGSYIKFTLKVDHDFSVISSGGGLLGYISDSVYDAYDTFAFSNVDSYLPGKPLKSIDELKSKWTNIQQIVPLLDYQADSSLLSKSRDYSTQIDYGYHNHPHQIKSNFSPKQISTQHTLHQQIEKDNMKLSSSPKLKSKEGIVGSPTARAF</sequence>
<comment type="caution">
    <text evidence="2">The sequence shown here is derived from an EMBL/GenBank/DDBJ whole genome shotgun (WGS) entry which is preliminary data.</text>
</comment>
<proteinExistence type="predicted"/>
<keyword evidence="3" id="KW-1185">Reference proteome</keyword>
<gene>
    <name evidence="2" type="ORF">RB653_006254</name>
</gene>
<feature type="region of interest" description="Disordered" evidence="1">
    <location>
        <begin position="186"/>
        <end position="211"/>
    </location>
</feature>
<accession>A0AAN7U2F5</accession>
<protein>
    <submittedName>
        <fullName evidence="2">Uncharacterized protein</fullName>
    </submittedName>
</protein>
<evidence type="ECO:0000313" key="3">
    <source>
        <dbReference type="Proteomes" id="UP001344447"/>
    </source>
</evidence>
<dbReference type="EMBL" id="JAVFKY010000001">
    <property type="protein sequence ID" value="KAK5584639.1"/>
    <property type="molecule type" value="Genomic_DNA"/>
</dbReference>
<organism evidence="2 3">
    <name type="scientific">Dictyostelium firmibasis</name>
    <dbReference type="NCBI Taxonomy" id="79012"/>
    <lineage>
        <taxon>Eukaryota</taxon>
        <taxon>Amoebozoa</taxon>
        <taxon>Evosea</taxon>
        <taxon>Eumycetozoa</taxon>
        <taxon>Dictyostelia</taxon>
        <taxon>Dictyosteliales</taxon>
        <taxon>Dictyosteliaceae</taxon>
        <taxon>Dictyostelium</taxon>
    </lineage>
</organism>
<evidence type="ECO:0000313" key="2">
    <source>
        <dbReference type="EMBL" id="KAK5584639.1"/>
    </source>
</evidence>
<dbReference type="AlphaFoldDB" id="A0AAN7U2F5"/>
<evidence type="ECO:0000256" key="1">
    <source>
        <dbReference type="SAM" id="MobiDB-lite"/>
    </source>
</evidence>